<proteinExistence type="predicted"/>
<reference evidence="2" key="1">
    <citation type="submission" date="2017-09" db="EMBL/GenBank/DDBJ databases">
        <title>Depth-based differentiation of microbial function through sediment-hosted aquifers and enrichment of novel symbionts in the deep terrestrial subsurface.</title>
        <authorList>
            <person name="Probst A.J."/>
            <person name="Ladd B."/>
            <person name="Jarett J.K."/>
            <person name="Geller-Mcgrath D.E."/>
            <person name="Sieber C.M.K."/>
            <person name="Emerson J.B."/>
            <person name="Anantharaman K."/>
            <person name="Thomas B.C."/>
            <person name="Malmstrom R."/>
            <person name="Stieglmeier M."/>
            <person name="Klingl A."/>
            <person name="Woyke T."/>
            <person name="Ryan C.M."/>
            <person name="Banfield J.F."/>
        </authorList>
    </citation>
    <scope>NUCLEOTIDE SEQUENCE [LARGE SCALE GENOMIC DNA]</scope>
</reference>
<gene>
    <name evidence="1" type="ORF">COT81_00490</name>
</gene>
<name>A0A2H0W4Q0_9BACT</name>
<sequence>MDYHFLKRFLLSVGTGFIVFVPVVLGAVRSSENYQILSDTFVSGGGYSSSDNYQLQDIVGEGVVNSATSTSANFGVKSGFFETFGETLTFSLGASSLELGQLDAAVTKTGSHTMSAATDIDNGFNINVSGSTLSSGANIIDAMSTTAASATGLEQFGLNVVANTSPSVGSDPSGTAPIGAAANNYNTANSFRFVSGEVVATSTAPINTTTFTVSYIANIAGATESGTYTTTLTYTATPVF</sequence>
<evidence type="ECO:0000313" key="2">
    <source>
        <dbReference type="Proteomes" id="UP000230935"/>
    </source>
</evidence>
<accession>A0A2H0W4Q0</accession>
<dbReference type="EMBL" id="PEZZ01000003">
    <property type="protein sequence ID" value="PIS05561.1"/>
    <property type="molecule type" value="Genomic_DNA"/>
</dbReference>
<comment type="caution">
    <text evidence="1">The sequence shown here is derived from an EMBL/GenBank/DDBJ whole genome shotgun (WGS) entry which is preliminary data.</text>
</comment>
<organism evidence="1 2">
    <name type="scientific">Candidatus Buchananbacteria bacterium CG10_big_fil_rev_8_21_14_0_10_42_9</name>
    <dbReference type="NCBI Taxonomy" id="1974526"/>
    <lineage>
        <taxon>Bacteria</taxon>
        <taxon>Candidatus Buchananiibacteriota</taxon>
    </lineage>
</organism>
<evidence type="ECO:0008006" key="3">
    <source>
        <dbReference type="Google" id="ProtNLM"/>
    </source>
</evidence>
<protein>
    <recommendedName>
        <fullName evidence="3">WxL domain-containing protein</fullName>
    </recommendedName>
</protein>
<evidence type="ECO:0000313" key="1">
    <source>
        <dbReference type="EMBL" id="PIS05561.1"/>
    </source>
</evidence>
<dbReference type="AlphaFoldDB" id="A0A2H0W4Q0"/>
<dbReference type="Proteomes" id="UP000230935">
    <property type="component" value="Unassembled WGS sequence"/>
</dbReference>